<comment type="caution">
    <text evidence="1">The sequence shown here is derived from an EMBL/GenBank/DDBJ whole genome shotgun (WGS) entry which is preliminary data.</text>
</comment>
<proteinExistence type="predicted"/>
<organism evidence="1 2">
    <name type="scientific">Bacteroides uniformis</name>
    <dbReference type="NCBI Taxonomy" id="820"/>
    <lineage>
        <taxon>Bacteria</taxon>
        <taxon>Pseudomonadati</taxon>
        <taxon>Bacteroidota</taxon>
        <taxon>Bacteroidia</taxon>
        <taxon>Bacteroidales</taxon>
        <taxon>Bacteroidaceae</taxon>
        <taxon>Bacteroides</taxon>
    </lineage>
</organism>
<reference evidence="1 2" key="1">
    <citation type="journal article" date="2019" name="Nat. Med.">
        <title>A library of human gut bacterial isolates paired with longitudinal multiomics data enables mechanistic microbiome research.</title>
        <authorList>
            <person name="Poyet M."/>
            <person name="Groussin M."/>
            <person name="Gibbons S.M."/>
            <person name="Avila-Pacheco J."/>
            <person name="Jiang X."/>
            <person name="Kearney S.M."/>
            <person name="Perrotta A.R."/>
            <person name="Berdy B."/>
            <person name="Zhao S."/>
            <person name="Lieberman T.D."/>
            <person name="Swanson P.K."/>
            <person name="Smith M."/>
            <person name="Roesemann S."/>
            <person name="Alexander J.E."/>
            <person name="Rich S.A."/>
            <person name="Livny J."/>
            <person name="Vlamakis H."/>
            <person name="Clish C."/>
            <person name="Bullock K."/>
            <person name="Deik A."/>
            <person name="Scott J."/>
            <person name="Pierce K.A."/>
            <person name="Xavier R.J."/>
            <person name="Alm E.J."/>
        </authorList>
    </citation>
    <scope>NUCLEOTIDE SEQUENCE [LARGE SCALE GENOMIC DNA]</scope>
    <source>
        <strain evidence="1 2">BIOML-A42</strain>
    </source>
</reference>
<dbReference type="Proteomes" id="UP000432488">
    <property type="component" value="Unassembled WGS sequence"/>
</dbReference>
<dbReference type="RefSeq" id="WP_151852691.1">
    <property type="nucleotide sequence ID" value="NZ_CP103250.1"/>
</dbReference>
<evidence type="ECO:0000313" key="2">
    <source>
        <dbReference type="Proteomes" id="UP000432488"/>
    </source>
</evidence>
<dbReference type="EMBL" id="WCUV01000019">
    <property type="protein sequence ID" value="KAB4087218.1"/>
    <property type="molecule type" value="Genomic_DNA"/>
</dbReference>
<accession>A0A7J5GDC5</accession>
<gene>
    <name evidence="1" type="ORF">GAQ56_20115</name>
</gene>
<name>A0A7J5GDC5_BACUN</name>
<sequence length="255" mass="29314">MKENKENYLEGIYGCLERIEKKVEALPVEGTSPIVENRTISPEGIAELKIHLERQQSAVEKIGSQIAAVHSHIVRLSEGRPLSVETFAGEMEKTRDCLQQDSQAIKETVRRLDERMILLKKGPVHKLVTYRLESASKAVVTTASVLILALVVSVWTNCNQYRTNRLLKDADLKYRAIRICLPGDDPDIAFLEKHFTIERDEEKIRRVERLVTAFEDSVRNRIRNHEMAAYKDSLAHRLFREAQEIRKQLDNPNSK</sequence>
<dbReference type="AlphaFoldDB" id="A0A7J5GDC5"/>
<protein>
    <submittedName>
        <fullName evidence="1">Uncharacterized protein</fullName>
    </submittedName>
</protein>
<evidence type="ECO:0000313" key="1">
    <source>
        <dbReference type="EMBL" id="KAB4087218.1"/>
    </source>
</evidence>